<evidence type="ECO:0000256" key="1">
    <source>
        <dbReference type="SAM" id="Coils"/>
    </source>
</evidence>
<dbReference type="HOGENOM" id="CLU_068846_1_0_12"/>
<dbReference type="KEGG" id="bchi:OY14_01040"/>
<gene>
    <name evidence="2" type="ORF">OY14_01040</name>
</gene>
<dbReference type="AlphaFoldDB" id="A0A0A7UXC2"/>
<dbReference type="EMBL" id="CP009910">
    <property type="protein sequence ID" value="AJA90043.1"/>
    <property type="molecule type" value="Genomic_DNA"/>
</dbReference>
<dbReference type="STRING" id="1245910.OY14_01040"/>
<keyword evidence="1" id="KW-0175">Coiled coil</keyword>
<protein>
    <submittedName>
        <fullName evidence="2">Uncharacterized protein</fullName>
    </submittedName>
</protein>
<reference evidence="2 3" key="1">
    <citation type="journal article" date="2015" name="Genome Announc.">
        <title>Genome Sequence of Borrelia chilensis VA1, a South American Member of the Lyme Borreliosis Group.</title>
        <authorList>
            <person name="Huang W."/>
            <person name="Ojaimi C."/>
            <person name="Fallon J.T."/>
            <person name="Travisany D."/>
            <person name="Maass A."/>
            <person name="Ivanova L."/>
            <person name="Tomova A."/>
            <person name="Gonzalez-Acuna D."/>
            <person name="Godfrey H.P."/>
            <person name="Cabello F.C."/>
        </authorList>
    </citation>
    <scope>NUCLEOTIDE SEQUENCE [LARGE SCALE GENOMIC DNA]</scope>
    <source>
        <strain evidence="2 3">VA1</strain>
    </source>
</reference>
<feature type="coiled-coil region" evidence="1">
    <location>
        <begin position="283"/>
        <end position="340"/>
    </location>
</feature>
<evidence type="ECO:0000313" key="3">
    <source>
        <dbReference type="Proteomes" id="UP000030940"/>
    </source>
</evidence>
<accession>A0A0A7UXC2</accession>
<evidence type="ECO:0000313" key="2">
    <source>
        <dbReference type="EMBL" id="AJA90043.1"/>
    </source>
</evidence>
<organism evidence="2 3">
    <name type="scientific">Borreliella chilensis</name>
    <dbReference type="NCBI Taxonomy" id="1245910"/>
    <lineage>
        <taxon>Bacteria</taxon>
        <taxon>Pseudomonadati</taxon>
        <taxon>Spirochaetota</taxon>
        <taxon>Spirochaetia</taxon>
        <taxon>Spirochaetales</taxon>
        <taxon>Borreliaceae</taxon>
        <taxon>Borreliella</taxon>
    </lineage>
</organism>
<name>A0A0A7UXC2_9SPIR</name>
<proteinExistence type="predicted"/>
<sequence length="344" mass="40588">MINKIKSEIRLLKLEKEKSLIELGKILKNSNIVELKNLKHYPNLKLAEKELYQMKSNLSKSEENENILKNLNKKICILKKEYKSIRKSYKKNLKEIAITIIKIYPQNLELISRYKMNFYKLKPEKYKKINLTSDNKTKNFLQKIILKINSTINNIINIVNICKISKEFEKQVFAKYYLSENLENIIDEFSLNKKLNNEIAKEFKAINDIKTNIKSKKEEIQQIIYTSKKEKIYKKNRIKTEINVIIKNKENILKKIAEEFIETAKKDKIPAKNNAIGSIIQKIDKTSQKILNLNNDLIKITKQEEINNIQQKMQVLAKEKDKINNKLDALTSKMEIIQNELDNK</sequence>
<keyword evidence="3" id="KW-1185">Reference proteome</keyword>
<dbReference type="Proteomes" id="UP000030940">
    <property type="component" value="Chromosome"/>
</dbReference>